<evidence type="ECO:0000313" key="2">
    <source>
        <dbReference type="Proteomes" id="UP000177763"/>
    </source>
</evidence>
<dbReference type="EMBL" id="MEVN01000004">
    <property type="protein sequence ID" value="OGC57842.1"/>
    <property type="molecule type" value="Genomic_DNA"/>
</dbReference>
<dbReference type="STRING" id="1802630.A3H26_00065"/>
<comment type="caution">
    <text evidence="1">The sequence shown here is derived from an EMBL/GenBank/DDBJ whole genome shotgun (WGS) entry which is preliminary data.</text>
</comment>
<organism evidence="1 2">
    <name type="scientific">candidate division WWE3 bacterium RIFCSPLOWO2_12_FULL_36_10</name>
    <dbReference type="NCBI Taxonomy" id="1802630"/>
    <lineage>
        <taxon>Bacteria</taxon>
        <taxon>Katanobacteria</taxon>
    </lineage>
</organism>
<dbReference type="AlphaFoldDB" id="A0A1F4VKT8"/>
<gene>
    <name evidence="1" type="ORF">A3H26_00065</name>
</gene>
<reference evidence="1 2" key="1">
    <citation type="journal article" date="2016" name="Nat. Commun.">
        <title>Thousands of microbial genomes shed light on interconnected biogeochemical processes in an aquifer system.</title>
        <authorList>
            <person name="Anantharaman K."/>
            <person name="Brown C.T."/>
            <person name="Hug L.A."/>
            <person name="Sharon I."/>
            <person name="Castelle C.J."/>
            <person name="Probst A.J."/>
            <person name="Thomas B.C."/>
            <person name="Singh A."/>
            <person name="Wilkins M.J."/>
            <person name="Karaoz U."/>
            <person name="Brodie E.L."/>
            <person name="Williams K.H."/>
            <person name="Hubbard S.S."/>
            <person name="Banfield J.F."/>
        </authorList>
    </citation>
    <scope>NUCLEOTIDE SEQUENCE [LARGE SCALE GENOMIC DNA]</scope>
</reference>
<evidence type="ECO:0000313" key="1">
    <source>
        <dbReference type="EMBL" id="OGC57842.1"/>
    </source>
</evidence>
<sequence>MVTTAEVGEIYRLRRGVSYVAGKDLWRKLAYLFEKDIAKCESVDEKRVKLVIMQSSTRPVSSVIILHVDTFTNNMVRA</sequence>
<protein>
    <submittedName>
        <fullName evidence="1">Uncharacterized protein</fullName>
    </submittedName>
</protein>
<name>A0A1F4VKT8_UNCKA</name>
<accession>A0A1F4VKT8</accession>
<dbReference type="Proteomes" id="UP000177763">
    <property type="component" value="Unassembled WGS sequence"/>
</dbReference>
<proteinExistence type="predicted"/>